<name>A0A1M6Y406_9RHOB</name>
<keyword evidence="3" id="KW-1185">Reference proteome</keyword>
<evidence type="ECO:0000313" key="3">
    <source>
        <dbReference type="Proteomes" id="UP000183974"/>
    </source>
</evidence>
<dbReference type="OrthoDB" id="7951357at2"/>
<organism evidence="2 3">
    <name type="scientific">Roseovarius pacificus</name>
    <dbReference type="NCBI Taxonomy" id="337701"/>
    <lineage>
        <taxon>Bacteria</taxon>
        <taxon>Pseudomonadati</taxon>
        <taxon>Pseudomonadota</taxon>
        <taxon>Alphaproteobacteria</taxon>
        <taxon>Rhodobacterales</taxon>
        <taxon>Roseobacteraceae</taxon>
        <taxon>Roseovarius</taxon>
    </lineage>
</organism>
<evidence type="ECO:0000313" key="2">
    <source>
        <dbReference type="EMBL" id="SHL12843.1"/>
    </source>
</evidence>
<dbReference type="AlphaFoldDB" id="A0A1M6Y406"/>
<dbReference type="EMBL" id="FRBR01000001">
    <property type="protein sequence ID" value="SHL12843.1"/>
    <property type="molecule type" value="Genomic_DNA"/>
</dbReference>
<gene>
    <name evidence="2" type="ORF">SAMN05444398_101682</name>
</gene>
<evidence type="ECO:0000256" key="1">
    <source>
        <dbReference type="SAM" id="SignalP"/>
    </source>
</evidence>
<sequence>MRIILGATALAALTACAPAVPDSGAGVGFGDYTQYQAERQARETQLAGTSIPAPNAVSSETLDGAAIPAGGQGDDAADLAAETQAALREQAANSGQAVVHADPGNPPPQTVTTADGMSEETDFEAVSSERSIESDAALIERNRARYKVIAPEALPARNGTSEPNVVQYALQSNHPRGTQVFSRPGLNKEAKFRRNCAAYASADQAQIDFLSKGGPQRDRLGLDPDGDGYACDWDPRPFRKAVGG</sequence>
<reference evidence="2 3" key="1">
    <citation type="submission" date="2016-11" db="EMBL/GenBank/DDBJ databases">
        <authorList>
            <person name="Jaros S."/>
            <person name="Januszkiewicz K."/>
            <person name="Wedrychowicz H."/>
        </authorList>
    </citation>
    <scope>NUCLEOTIDE SEQUENCE [LARGE SCALE GENOMIC DNA]</scope>
    <source>
        <strain evidence="2 3">DSM 29589</strain>
    </source>
</reference>
<accession>A0A1M6Y406</accession>
<keyword evidence="1" id="KW-0732">Signal</keyword>
<dbReference type="RefSeq" id="WP_073032693.1">
    <property type="nucleotide sequence ID" value="NZ_BMLR01000001.1"/>
</dbReference>
<dbReference type="Proteomes" id="UP000183974">
    <property type="component" value="Unassembled WGS sequence"/>
</dbReference>
<dbReference type="STRING" id="337701.SAMN05444398_101682"/>
<feature type="chain" id="PRO_5012229523" description="Excalibur calcium-binding domain-containing protein" evidence="1">
    <location>
        <begin position="20"/>
        <end position="244"/>
    </location>
</feature>
<proteinExistence type="predicted"/>
<protein>
    <recommendedName>
        <fullName evidence="4">Excalibur calcium-binding domain-containing protein</fullName>
    </recommendedName>
</protein>
<feature type="signal peptide" evidence="1">
    <location>
        <begin position="1"/>
        <end position="19"/>
    </location>
</feature>
<evidence type="ECO:0008006" key="4">
    <source>
        <dbReference type="Google" id="ProtNLM"/>
    </source>
</evidence>
<dbReference type="PROSITE" id="PS51257">
    <property type="entry name" value="PROKAR_LIPOPROTEIN"/>
    <property type="match status" value="1"/>
</dbReference>